<evidence type="ECO:0000256" key="1">
    <source>
        <dbReference type="ARBA" id="ARBA00009353"/>
    </source>
</evidence>
<dbReference type="PANTHER" id="PTHR11092:SF0">
    <property type="entry name" value="EPIMERASE FAMILY PROTEIN SDR39U1"/>
    <property type="match status" value="1"/>
</dbReference>
<sequence length="296" mass="33252">MNVLITGGTGFIGQALTDYLCERDYHVYVLTRSPQEHTDTNKQTFIGYNYPNEQLPPIKSVINLAGESLFGYWTKTKKEFILSSRIQTTEKILAFMEKLPNKPDVFISGSAVGYYGTSNDLMFSESTTTPGDDFLAKVTTKWENVAKQAEKYNIRTVLTRFGVVLGNGGALPMMRFPVQLGVGGKIGSGEQWISWIHIEDAVKLIVFCMENKAISGPVNITAPHPKQNKAFMQTLAKVLKRPYWFPVPSIFMYTALGEMAGLITKGQYVIPQKALDHSFTFSFPYLQEALHHLHHK</sequence>
<proteinExistence type="inferred from homology"/>
<dbReference type="CDD" id="cd05242">
    <property type="entry name" value="SDR_a8"/>
    <property type="match status" value="1"/>
</dbReference>
<dbReference type="PANTHER" id="PTHR11092">
    <property type="entry name" value="SUGAR NUCLEOTIDE EPIMERASE RELATED"/>
    <property type="match status" value="1"/>
</dbReference>
<dbReference type="Gene3D" id="3.40.50.720">
    <property type="entry name" value="NAD(P)-binding Rossmann-like Domain"/>
    <property type="match status" value="1"/>
</dbReference>
<name>A0A1M5W1W2_9BACI</name>
<dbReference type="RefSeq" id="WP_073011358.1">
    <property type="nucleotide sequence ID" value="NZ_FQXD01000014.1"/>
</dbReference>
<feature type="domain" description="DUF1731" evidence="3">
    <location>
        <begin position="247"/>
        <end position="293"/>
    </location>
</feature>
<reference evidence="5" key="1">
    <citation type="submission" date="2016-11" db="EMBL/GenBank/DDBJ databases">
        <authorList>
            <person name="Varghese N."/>
            <person name="Submissions S."/>
        </authorList>
    </citation>
    <scope>NUCLEOTIDE SEQUENCE [LARGE SCALE GENOMIC DNA]</scope>
    <source>
        <strain evidence="5">CGMCC 1.6496</strain>
    </source>
</reference>
<evidence type="ECO:0000259" key="2">
    <source>
        <dbReference type="Pfam" id="PF01370"/>
    </source>
</evidence>
<organism evidence="4 5">
    <name type="scientific">Virgibacillus chiguensis</name>
    <dbReference type="NCBI Taxonomy" id="411959"/>
    <lineage>
        <taxon>Bacteria</taxon>
        <taxon>Bacillati</taxon>
        <taxon>Bacillota</taxon>
        <taxon>Bacilli</taxon>
        <taxon>Bacillales</taxon>
        <taxon>Bacillaceae</taxon>
        <taxon>Virgibacillus</taxon>
    </lineage>
</organism>
<comment type="similarity">
    <text evidence="1">Belongs to the NAD(P)-dependent epimerase/dehydratase family. SDR39U1 subfamily.</text>
</comment>
<dbReference type="AlphaFoldDB" id="A0A1M5W1W2"/>
<dbReference type="InterPro" id="IPR036291">
    <property type="entry name" value="NAD(P)-bd_dom_sf"/>
</dbReference>
<protein>
    <recommendedName>
        <fullName evidence="6">TIGR01777 family protein</fullName>
    </recommendedName>
</protein>
<dbReference type="InterPro" id="IPR001509">
    <property type="entry name" value="Epimerase_deHydtase"/>
</dbReference>
<gene>
    <name evidence="4" type="ORF">SAMN05421807_11489</name>
</gene>
<evidence type="ECO:0000313" key="4">
    <source>
        <dbReference type="EMBL" id="SHH81437.1"/>
    </source>
</evidence>
<evidence type="ECO:0000313" key="5">
    <source>
        <dbReference type="Proteomes" id="UP000184079"/>
    </source>
</evidence>
<dbReference type="Pfam" id="PF08338">
    <property type="entry name" value="DUF1731"/>
    <property type="match status" value="1"/>
</dbReference>
<dbReference type="InterPro" id="IPR013549">
    <property type="entry name" value="DUF1731"/>
</dbReference>
<dbReference type="OrthoDB" id="9801773at2"/>
<accession>A0A1M5W1W2</accession>
<evidence type="ECO:0000259" key="3">
    <source>
        <dbReference type="Pfam" id="PF08338"/>
    </source>
</evidence>
<dbReference type="Proteomes" id="UP000184079">
    <property type="component" value="Unassembled WGS sequence"/>
</dbReference>
<dbReference type="Pfam" id="PF01370">
    <property type="entry name" value="Epimerase"/>
    <property type="match status" value="1"/>
</dbReference>
<dbReference type="EMBL" id="FQXD01000014">
    <property type="protein sequence ID" value="SHH81437.1"/>
    <property type="molecule type" value="Genomic_DNA"/>
</dbReference>
<dbReference type="SUPFAM" id="SSF51735">
    <property type="entry name" value="NAD(P)-binding Rossmann-fold domains"/>
    <property type="match status" value="1"/>
</dbReference>
<keyword evidence="5" id="KW-1185">Reference proteome</keyword>
<evidence type="ECO:0008006" key="6">
    <source>
        <dbReference type="Google" id="ProtNLM"/>
    </source>
</evidence>
<feature type="domain" description="NAD-dependent epimerase/dehydratase" evidence="2">
    <location>
        <begin position="3"/>
        <end position="219"/>
    </location>
</feature>
<dbReference type="NCBIfam" id="TIGR01777">
    <property type="entry name" value="yfcH"/>
    <property type="match status" value="1"/>
</dbReference>
<dbReference type="InterPro" id="IPR010099">
    <property type="entry name" value="SDR39U1"/>
</dbReference>